<feature type="compositionally biased region" description="Basic and acidic residues" evidence="1">
    <location>
        <begin position="70"/>
        <end position="80"/>
    </location>
</feature>
<evidence type="ECO:0000313" key="3">
    <source>
        <dbReference type="Proteomes" id="UP000294901"/>
    </source>
</evidence>
<dbReference type="Proteomes" id="UP000294901">
    <property type="component" value="Unassembled WGS sequence"/>
</dbReference>
<dbReference type="OrthoDB" id="4562258at2"/>
<accession>A0A4V3C7J2</accession>
<dbReference type="RefSeq" id="WP_133872448.1">
    <property type="nucleotide sequence ID" value="NZ_BOMD01000110.1"/>
</dbReference>
<gene>
    <name evidence="2" type="ORF">C8E87_1524</name>
</gene>
<name>A0A4V3C7J2_9ACTN</name>
<sequence length="106" mass="11317">MACQGPLLRDDIAPGTVEASRARRGGWTRETLAEWGVPWPPPAGWREQLRRNWENRMARLAVTAGERALRAEKRAARRGSDPLSAAGPALLGTPPGLGVVAAGRAA</sequence>
<feature type="compositionally biased region" description="Low complexity" evidence="1">
    <location>
        <begin position="82"/>
        <end position="97"/>
    </location>
</feature>
<feature type="region of interest" description="Disordered" evidence="1">
    <location>
        <begin position="70"/>
        <end position="97"/>
    </location>
</feature>
<reference evidence="2 3" key="1">
    <citation type="submission" date="2019-03" db="EMBL/GenBank/DDBJ databases">
        <title>Sequencing the genomes of 1000 actinobacteria strains.</title>
        <authorList>
            <person name="Klenk H.-P."/>
        </authorList>
    </citation>
    <scope>NUCLEOTIDE SEQUENCE [LARGE SCALE GENOMIC DNA]</scope>
    <source>
        <strain evidence="2 3">DSM 43805</strain>
    </source>
</reference>
<comment type="caution">
    <text evidence="2">The sequence shown here is derived from an EMBL/GenBank/DDBJ whole genome shotgun (WGS) entry which is preliminary data.</text>
</comment>
<dbReference type="AlphaFoldDB" id="A0A4V3C7J2"/>
<keyword evidence="3" id="KW-1185">Reference proteome</keyword>
<organism evidence="2 3">
    <name type="scientific">Paractinoplanes brasiliensis</name>
    <dbReference type="NCBI Taxonomy" id="52695"/>
    <lineage>
        <taxon>Bacteria</taxon>
        <taxon>Bacillati</taxon>
        <taxon>Actinomycetota</taxon>
        <taxon>Actinomycetes</taxon>
        <taxon>Micromonosporales</taxon>
        <taxon>Micromonosporaceae</taxon>
        <taxon>Paractinoplanes</taxon>
    </lineage>
</organism>
<dbReference type="EMBL" id="SNWR01000001">
    <property type="protein sequence ID" value="TDO37888.1"/>
    <property type="molecule type" value="Genomic_DNA"/>
</dbReference>
<protein>
    <submittedName>
        <fullName evidence="2">Uncharacterized protein</fullName>
    </submittedName>
</protein>
<evidence type="ECO:0000313" key="2">
    <source>
        <dbReference type="EMBL" id="TDO37888.1"/>
    </source>
</evidence>
<proteinExistence type="predicted"/>
<evidence type="ECO:0000256" key="1">
    <source>
        <dbReference type="SAM" id="MobiDB-lite"/>
    </source>
</evidence>